<organism evidence="2 3">
    <name type="scientific">Panicum virgatum</name>
    <name type="common">Blackwell switchgrass</name>
    <dbReference type="NCBI Taxonomy" id="38727"/>
    <lineage>
        <taxon>Eukaryota</taxon>
        <taxon>Viridiplantae</taxon>
        <taxon>Streptophyta</taxon>
        <taxon>Embryophyta</taxon>
        <taxon>Tracheophyta</taxon>
        <taxon>Spermatophyta</taxon>
        <taxon>Magnoliopsida</taxon>
        <taxon>Liliopsida</taxon>
        <taxon>Poales</taxon>
        <taxon>Poaceae</taxon>
        <taxon>PACMAD clade</taxon>
        <taxon>Panicoideae</taxon>
        <taxon>Panicodae</taxon>
        <taxon>Paniceae</taxon>
        <taxon>Panicinae</taxon>
        <taxon>Panicum</taxon>
        <taxon>Panicum sect. Hiantes</taxon>
    </lineage>
</organism>
<dbReference type="PROSITE" id="PS50088">
    <property type="entry name" value="ANK_REPEAT"/>
    <property type="match status" value="1"/>
</dbReference>
<name>A0A8T0PJ86_PANVG</name>
<dbReference type="SUPFAM" id="SSF140860">
    <property type="entry name" value="Pseudo ankyrin repeat-like"/>
    <property type="match status" value="1"/>
</dbReference>
<dbReference type="InterPro" id="IPR002110">
    <property type="entry name" value="Ankyrin_rpt"/>
</dbReference>
<accession>A0A8T0PJ86</accession>
<reference evidence="2" key="1">
    <citation type="submission" date="2020-05" db="EMBL/GenBank/DDBJ databases">
        <title>WGS assembly of Panicum virgatum.</title>
        <authorList>
            <person name="Lovell J.T."/>
            <person name="Jenkins J."/>
            <person name="Shu S."/>
            <person name="Juenger T.E."/>
            <person name="Schmutz J."/>
        </authorList>
    </citation>
    <scope>NUCLEOTIDE SEQUENCE</scope>
    <source>
        <strain evidence="2">AP13</strain>
    </source>
</reference>
<evidence type="ECO:0000313" key="3">
    <source>
        <dbReference type="Proteomes" id="UP000823388"/>
    </source>
</evidence>
<sequence length="122" mass="13691">MVVELLLVTCQAPPNMDARTKRCHEAYRTKKGQVCNNENLNAGWQSCADDGCLTLDMECVESDRDCPMDLKVESSSAITKSNSQDGWTPQHFAIQSRNRNIARILLVNGVDKARRSMQCMLL</sequence>
<dbReference type="InterPro" id="IPR036770">
    <property type="entry name" value="Ankyrin_rpt-contain_sf"/>
</dbReference>
<comment type="caution">
    <text evidence="2">The sequence shown here is derived from an EMBL/GenBank/DDBJ whole genome shotgun (WGS) entry which is preliminary data.</text>
</comment>
<evidence type="ECO:0008006" key="4">
    <source>
        <dbReference type="Google" id="ProtNLM"/>
    </source>
</evidence>
<dbReference type="AlphaFoldDB" id="A0A8T0PJ86"/>
<gene>
    <name evidence="2" type="ORF">PVAP13_8KG295700</name>
</gene>
<dbReference type="PROSITE" id="PS50297">
    <property type="entry name" value="ANK_REP_REGION"/>
    <property type="match status" value="1"/>
</dbReference>
<feature type="repeat" description="ANK" evidence="1">
    <location>
        <begin position="85"/>
        <end position="117"/>
    </location>
</feature>
<protein>
    <recommendedName>
        <fullName evidence="4">ANK_REP_REGION domain-containing protein</fullName>
    </recommendedName>
</protein>
<evidence type="ECO:0000256" key="1">
    <source>
        <dbReference type="PROSITE-ProRule" id="PRU00023"/>
    </source>
</evidence>
<dbReference type="EMBL" id="CM029051">
    <property type="protein sequence ID" value="KAG2560699.1"/>
    <property type="molecule type" value="Genomic_DNA"/>
</dbReference>
<keyword evidence="1" id="KW-0040">ANK repeat</keyword>
<keyword evidence="3" id="KW-1185">Reference proteome</keyword>
<proteinExistence type="predicted"/>
<dbReference type="Proteomes" id="UP000823388">
    <property type="component" value="Chromosome 8K"/>
</dbReference>
<dbReference type="Gene3D" id="1.25.40.20">
    <property type="entry name" value="Ankyrin repeat-containing domain"/>
    <property type="match status" value="1"/>
</dbReference>
<evidence type="ECO:0000313" key="2">
    <source>
        <dbReference type="EMBL" id="KAG2560699.1"/>
    </source>
</evidence>